<dbReference type="GO" id="GO:0071013">
    <property type="term" value="C:catalytic step 2 spliceosome"/>
    <property type="evidence" value="ECO:0007669"/>
    <property type="project" value="TreeGrafter"/>
</dbReference>
<feature type="compositionally biased region" description="Acidic residues" evidence="6">
    <location>
        <begin position="116"/>
        <end position="143"/>
    </location>
</feature>
<proteinExistence type="inferred from homology"/>
<dbReference type="GO" id="GO:0045292">
    <property type="term" value="P:mRNA cis splicing, via spliceosome"/>
    <property type="evidence" value="ECO:0007669"/>
    <property type="project" value="TreeGrafter"/>
</dbReference>
<dbReference type="InterPro" id="IPR006973">
    <property type="entry name" value="Cwf_Cwc_15"/>
</dbReference>
<gene>
    <name evidence="7" type="ORF">CYFA0S_22e00496g</name>
</gene>
<feature type="compositionally biased region" description="Basic and acidic residues" evidence="6">
    <location>
        <begin position="63"/>
        <end position="76"/>
    </location>
</feature>
<keyword evidence="5" id="KW-0508">mRNA splicing</keyword>
<dbReference type="VEuPathDB" id="FungiDB:BON22_1936"/>
<comment type="function">
    <text evidence="1">Involved in pre-mRNA splicing.</text>
</comment>
<evidence type="ECO:0000313" key="7">
    <source>
        <dbReference type="EMBL" id="CDR46140.1"/>
    </source>
</evidence>
<evidence type="ECO:0000256" key="3">
    <source>
        <dbReference type="ARBA" id="ARBA00020693"/>
    </source>
</evidence>
<feature type="compositionally biased region" description="Polar residues" evidence="6">
    <location>
        <begin position="172"/>
        <end position="189"/>
    </location>
</feature>
<accession>A0A061BGM0</accession>
<dbReference type="PANTHER" id="PTHR12718:SF2">
    <property type="entry name" value="SPLICEOSOME-ASSOCIATED PROTEIN CWC15 HOMOLOG"/>
    <property type="match status" value="1"/>
</dbReference>
<feature type="compositionally biased region" description="Basic and acidic residues" evidence="6">
    <location>
        <begin position="150"/>
        <end position="171"/>
    </location>
</feature>
<evidence type="ECO:0000256" key="1">
    <source>
        <dbReference type="ARBA" id="ARBA00003777"/>
    </source>
</evidence>
<evidence type="ECO:0000256" key="6">
    <source>
        <dbReference type="SAM" id="MobiDB-lite"/>
    </source>
</evidence>
<feature type="region of interest" description="Disordered" evidence="6">
    <location>
        <begin position="1"/>
        <end position="22"/>
    </location>
</feature>
<evidence type="ECO:0000256" key="4">
    <source>
        <dbReference type="ARBA" id="ARBA00022664"/>
    </source>
</evidence>
<dbReference type="AlphaFoldDB" id="A0A061BGM0"/>
<evidence type="ECO:0000256" key="5">
    <source>
        <dbReference type="ARBA" id="ARBA00023187"/>
    </source>
</evidence>
<name>A0A061BGM0_CYBFA</name>
<organism evidence="7">
    <name type="scientific">Cyberlindnera fabianii</name>
    <name type="common">Yeast</name>
    <name type="synonym">Hansenula fabianii</name>
    <dbReference type="NCBI Taxonomy" id="36022"/>
    <lineage>
        <taxon>Eukaryota</taxon>
        <taxon>Fungi</taxon>
        <taxon>Dikarya</taxon>
        <taxon>Ascomycota</taxon>
        <taxon>Saccharomycotina</taxon>
        <taxon>Saccharomycetes</taxon>
        <taxon>Phaffomycetales</taxon>
        <taxon>Phaffomycetaceae</taxon>
        <taxon>Cyberlindnera</taxon>
    </lineage>
</organism>
<dbReference type="Pfam" id="PF04889">
    <property type="entry name" value="Cwf_Cwc_15"/>
    <property type="match status" value="1"/>
</dbReference>
<dbReference type="OrthoDB" id="30179at2759"/>
<comment type="similarity">
    <text evidence="2">Belongs to the CWC15 family.</text>
</comment>
<dbReference type="GO" id="GO:0003723">
    <property type="term" value="F:RNA binding"/>
    <property type="evidence" value="ECO:0007669"/>
    <property type="project" value="TreeGrafter"/>
</dbReference>
<dbReference type="PANTHER" id="PTHR12718">
    <property type="entry name" value="CELL CYCLE CONTROL PROTEIN CWF15"/>
    <property type="match status" value="1"/>
</dbReference>
<dbReference type="EMBL" id="LK052907">
    <property type="protein sequence ID" value="CDR46140.1"/>
    <property type="molecule type" value="Genomic_DNA"/>
</dbReference>
<feature type="region of interest" description="Disordered" evidence="6">
    <location>
        <begin position="63"/>
        <end position="189"/>
    </location>
</feature>
<reference evidence="7" key="1">
    <citation type="journal article" date="2014" name="Genome Announc.">
        <title>Genome sequence of the yeast Cyberlindnera fabianii (Hansenula fabianii).</title>
        <authorList>
            <person name="Freel K.C."/>
            <person name="Sarilar V."/>
            <person name="Neuveglise C."/>
            <person name="Devillers H."/>
            <person name="Friedrich A."/>
            <person name="Schacherer J."/>
        </authorList>
    </citation>
    <scope>NUCLEOTIDE SEQUENCE</scope>
    <source>
        <strain evidence="7">YJS4271</strain>
    </source>
</reference>
<protein>
    <recommendedName>
        <fullName evidence="3">Pre-mRNA-splicing factor CWC15</fullName>
    </recommendedName>
</protein>
<keyword evidence="4" id="KW-0507">mRNA processing</keyword>
<sequence length="229" mass="26085">MTTNHRPTFESRRGRQLQQNSIVHARALPAHKQLKMRLTDTMIDSKHSDAKEKLEELRKELVEREKRHFGDIEKLIGDGSSLETKEETYAEKRRRIQSENADVDDSEGGSGSDGGSDGESDDDSDGGDDDDDDDSDDDSEDESALLAELQKIKQERAEQQRQKELEAKKETALTSNPLLNPSSTKKSWRQATVFRNTQISTEKPKDGDTYVNDALRSDFHKKFLDRYIK</sequence>
<evidence type="ECO:0000256" key="2">
    <source>
        <dbReference type="ARBA" id="ARBA00006644"/>
    </source>
</evidence>
<dbReference type="PhylomeDB" id="A0A061BGM0"/>